<dbReference type="InterPro" id="IPR013785">
    <property type="entry name" value="Aldolase_TIM"/>
</dbReference>
<evidence type="ECO:0000313" key="14">
    <source>
        <dbReference type="Proteomes" id="UP000023152"/>
    </source>
</evidence>
<accession>X6M3Z2</accession>
<dbReference type="GO" id="GO:0006183">
    <property type="term" value="P:GTP biosynthetic process"/>
    <property type="evidence" value="ECO:0007669"/>
    <property type="project" value="TreeGrafter"/>
</dbReference>
<dbReference type="CDD" id="cd04601">
    <property type="entry name" value="CBS_pair_IMPDH"/>
    <property type="match status" value="1"/>
</dbReference>
<keyword evidence="6" id="KW-0630">Potassium</keyword>
<evidence type="ECO:0000256" key="9">
    <source>
        <dbReference type="ARBA" id="ARBA00023122"/>
    </source>
</evidence>
<evidence type="ECO:0000256" key="5">
    <source>
        <dbReference type="ARBA" id="ARBA00022755"/>
    </source>
</evidence>
<sequence length="262" mass="28368">MVLKPDSTVADVDAIKNRFGFSGVPITEDGQMNGKLVGIVSSRDIHFIDNRKTLVKDIMTPWKDLVVAKNTQSIEECNQILIRSKKGKLPLVNDQQQLVGLMSRTDLLKNSDYPLSTKDERKRLRVGAAIGTRETDKERLRALVEAGVDVVVIDSSQGDSIYQIEMIKFVKKTYPKLDVVGGNVVTTLQAKHLIEAGVDGLRVGMGSGSICTTQEVTACGRPQASAVYNVAKYASRFGVPVCADGGIQSSGHVVRALVLGIV</sequence>
<dbReference type="InterPro" id="IPR015875">
    <property type="entry name" value="IMP_DH/GMP_Rdtase_CS"/>
</dbReference>
<dbReference type="AlphaFoldDB" id="X6M3Z2"/>
<keyword evidence="5" id="KW-0658">Purine biosynthesis</keyword>
<keyword evidence="14" id="KW-1185">Reference proteome</keyword>
<keyword evidence="9 11" id="KW-0129">CBS domain</keyword>
<dbReference type="GO" id="GO:0046872">
    <property type="term" value="F:metal ion binding"/>
    <property type="evidence" value="ECO:0007669"/>
    <property type="project" value="UniProtKB-KW"/>
</dbReference>
<protein>
    <submittedName>
        <fullName evidence="13">IMP dehydrogenase</fullName>
    </submittedName>
</protein>
<dbReference type="OMA" id="AACEDSH"/>
<dbReference type="SMART" id="SM01240">
    <property type="entry name" value="IMPDH"/>
    <property type="match status" value="1"/>
</dbReference>
<dbReference type="PROSITE" id="PS51371">
    <property type="entry name" value="CBS"/>
    <property type="match status" value="2"/>
</dbReference>
<evidence type="ECO:0000256" key="10">
    <source>
        <dbReference type="ARBA" id="ARBA00048028"/>
    </source>
</evidence>
<dbReference type="GO" id="GO:0006177">
    <property type="term" value="P:GMP biosynthetic process"/>
    <property type="evidence" value="ECO:0007669"/>
    <property type="project" value="UniProtKB-KW"/>
</dbReference>
<dbReference type="InterPro" id="IPR001093">
    <property type="entry name" value="IMP_DH_GMPRt"/>
</dbReference>
<evidence type="ECO:0000256" key="1">
    <source>
        <dbReference type="ARBA" id="ARBA00001958"/>
    </source>
</evidence>
<dbReference type="Gene3D" id="3.20.20.70">
    <property type="entry name" value="Aldolase class I"/>
    <property type="match status" value="1"/>
</dbReference>
<dbReference type="EMBL" id="ASPP01025145">
    <property type="protein sequence ID" value="ETO08331.1"/>
    <property type="molecule type" value="Genomic_DNA"/>
</dbReference>
<comment type="similarity">
    <text evidence="2">Belongs to the IMPDH/GMPR family.</text>
</comment>
<comment type="catalytic activity">
    <reaction evidence="10">
        <text>IMP + NAD(+) + H2O = XMP + NADH + H(+)</text>
        <dbReference type="Rhea" id="RHEA:11708"/>
        <dbReference type="ChEBI" id="CHEBI:15377"/>
        <dbReference type="ChEBI" id="CHEBI:15378"/>
        <dbReference type="ChEBI" id="CHEBI:57464"/>
        <dbReference type="ChEBI" id="CHEBI:57540"/>
        <dbReference type="ChEBI" id="CHEBI:57945"/>
        <dbReference type="ChEBI" id="CHEBI:58053"/>
        <dbReference type="EC" id="1.1.1.205"/>
    </reaction>
</comment>
<dbReference type="InterPro" id="IPR005990">
    <property type="entry name" value="IMP_DH"/>
</dbReference>
<evidence type="ECO:0000256" key="4">
    <source>
        <dbReference type="ARBA" id="ARBA00022749"/>
    </source>
</evidence>
<dbReference type="FunFam" id="3.20.20.70:FF:000424">
    <property type="entry name" value="Inosine-5'-monophosphate dehydrogenase 2"/>
    <property type="match status" value="1"/>
</dbReference>
<dbReference type="Pfam" id="PF00478">
    <property type="entry name" value="IMPDH"/>
    <property type="match status" value="1"/>
</dbReference>
<dbReference type="InterPro" id="IPR000644">
    <property type="entry name" value="CBS_dom"/>
</dbReference>
<dbReference type="OrthoDB" id="416622at2759"/>
<keyword evidence="8" id="KW-0520">NAD</keyword>
<evidence type="ECO:0000256" key="11">
    <source>
        <dbReference type="PROSITE-ProRule" id="PRU00703"/>
    </source>
</evidence>
<dbReference type="PANTHER" id="PTHR11911:SF111">
    <property type="entry name" value="INOSINE-5'-MONOPHOSPHATE DEHYDROGENASE"/>
    <property type="match status" value="1"/>
</dbReference>
<feature type="domain" description="CBS" evidence="12">
    <location>
        <begin position="1"/>
        <end position="58"/>
    </location>
</feature>
<evidence type="ECO:0000256" key="2">
    <source>
        <dbReference type="ARBA" id="ARBA00005502"/>
    </source>
</evidence>
<comment type="caution">
    <text evidence="13">The sequence shown here is derived from an EMBL/GenBank/DDBJ whole genome shotgun (WGS) entry which is preliminary data.</text>
</comment>
<keyword evidence="7" id="KW-0560">Oxidoreductase</keyword>
<organism evidence="13 14">
    <name type="scientific">Reticulomyxa filosa</name>
    <dbReference type="NCBI Taxonomy" id="46433"/>
    <lineage>
        <taxon>Eukaryota</taxon>
        <taxon>Sar</taxon>
        <taxon>Rhizaria</taxon>
        <taxon>Retaria</taxon>
        <taxon>Foraminifera</taxon>
        <taxon>Monothalamids</taxon>
        <taxon>Reticulomyxidae</taxon>
        <taxon>Reticulomyxa</taxon>
    </lineage>
</organism>
<evidence type="ECO:0000256" key="7">
    <source>
        <dbReference type="ARBA" id="ARBA00023002"/>
    </source>
</evidence>
<evidence type="ECO:0000313" key="13">
    <source>
        <dbReference type="EMBL" id="ETO08331.1"/>
    </source>
</evidence>
<keyword evidence="3" id="KW-0479">Metal-binding</keyword>
<reference evidence="13 14" key="1">
    <citation type="journal article" date="2013" name="Curr. Biol.">
        <title>The Genome of the Foraminiferan Reticulomyxa filosa.</title>
        <authorList>
            <person name="Glockner G."/>
            <person name="Hulsmann N."/>
            <person name="Schleicher M."/>
            <person name="Noegel A.A."/>
            <person name="Eichinger L."/>
            <person name="Gallinger C."/>
            <person name="Pawlowski J."/>
            <person name="Sierra R."/>
            <person name="Euteneuer U."/>
            <person name="Pillet L."/>
            <person name="Moustafa A."/>
            <person name="Platzer M."/>
            <person name="Groth M."/>
            <person name="Szafranski K."/>
            <person name="Schliwa M."/>
        </authorList>
    </citation>
    <scope>NUCLEOTIDE SEQUENCE [LARGE SCALE GENOMIC DNA]</scope>
</reference>
<dbReference type="GO" id="GO:0003938">
    <property type="term" value="F:IMP dehydrogenase activity"/>
    <property type="evidence" value="ECO:0007669"/>
    <property type="project" value="UniProtKB-EC"/>
</dbReference>
<proteinExistence type="inferred from homology"/>
<dbReference type="Proteomes" id="UP000023152">
    <property type="component" value="Unassembled WGS sequence"/>
</dbReference>
<gene>
    <name evidence="13" type="ORF">RFI_29060</name>
</gene>
<evidence type="ECO:0000256" key="6">
    <source>
        <dbReference type="ARBA" id="ARBA00022958"/>
    </source>
</evidence>
<feature type="domain" description="CBS" evidence="12">
    <location>
        <begin position="59"/>
        <end position="117"/>
    </location>
</feature>
<comment type="cofactor">
    <cofactor evidence="1">
        <name>K(+)</name>
        <dbReference type="ChEBI" id="CHEBI:29103"/>
    </cofactor>
</comment>
<dbReference type="GO" id="GO:0005737">
    <property type="term" value="C:cytoplasm"/>
    <property type="evidence" value="ECO:0007669"/>
    <property type="project" value="TreeGrafter"/>
</dbReference>
<evidence type="ECO:0000256" key="3">
    <source>
        <dbReference type="ARBA" id="ARBA00022723"/>
    </source>
</evidence>
<dbReference type="PANTHER" id="PTHR11911">
    <property type="entry name" value="INOSINE-5-MONOPHOSPHATE DEHYDROGENASE RELATED"/>
    <property type="match status" value="1"/>
</dbReference>
<dbReference type="Pfam" id="PF00571">
    <property type="entry name" value="CBS"/>
    <property type="match status" value="1"/>
</dbReference>
<dbReference type="SUPFAM" id="SSF51412">
    <property type="entry name" value="Inosine monophosphate dehydrogenase (IMPDH)"/>
    <property type="match status" value="1"/>
</dbReference>
<keyword evidence="4" id="KW-0332">GMP biosynthesis</keyword>
<evidence type="ECO:0000256" key="8">
    <source>
        <dbReference type="ARBA" id="ARBA00023027"/>
    </source>
</evidence>
<evidence type="ECO:0000259" key="12">
    <source>
        <dbReference type="PROSITE" id="PS51371"/>
    </source>
</evidence>
<dbReference type="PROSITE" id="PS00487">
    <property type="entry name" value="IMP_DH_GMP_RED"/>
    <property type="match status" value="1"/>
</dbReference>
<dbReference type="CDD" id="cd00381">
    <property type="entry name" value="IMPDH"/>
    <property type="match status" value="1"/>
</dbReference>
<dbReference type="SMART" id="SM00116">
    <property type="entry name" value="CBS"/>
    <property type="match status" value="2"/>
</dbReference>
<name>X6M3Z2_RETFI</name>